<feature type="compositionally biased region" description="Low complexity" evidence="1">
    <location>
        <begin position="310"/>
        <end position="340"/>
    </location>
</feature>
<reference evidence="2" key="2">
    <citation type="submission" date="2023-06" db="EMBL/GenBank/DDBJ databases">
        <authorList>
            <consortium name="Lawrence Berkeley National Laboratory"/>
            <person name="Haridas S."/>
            <person name="Hensen N."/>
            <person name="Bonometti L."/>
            <person name="Westerberg I."/>
            <person name="Brannstrom I.O."/>
            <person name="Guillou S."/>
            <person name="Cros-Aarteil S."/>
            <person name="Calhoun S."/>
            <person name="Kuo A."/>
            <person name="Mondo S."/>
            <person name="Pangilinan J."/>
            <person name="Riley R."/>
            <person name="Labutti K."/>
            <person name="Andreopoulos B."/>
            <person name="Lipzen A."/>
            <person name="Chen C."/>
            <person name="Yanf M."/>
            <person name="Daum C."/>
            <person name="Ng V."/>
            <person name="Clum A."/>
            <person name="Steindorff A."/>
            <person name="Ohm R."/>
            <person name="Martin F."/>
            <person name="Silar P."/>
            <person name="Natvig D."/>
            <person name="Lalanne C."/>
            <person name="Gautier V."/>
            <person name="Ament-Velasquez S.L."/>
            <person name="Kruys A."/>
            <person name="Hutchinson M.I."/>
            <person name="Powell A.J."/>
            <person name="Barry K."/>
            <person name="Miller A.N."/>
            <person name="Grigoriev I.V."/>
            <person name="Debuchy R."/>
            <person name="Gladieux P."/>
            <person name="Thoren M.H."/>
            <person name="Johannesson H."/>
        </authorList>
    </citation>
    <scope>NUCLEOTIDE SEQUENCE</scope>
    <source>
        <strain evidence="2">SMH4131-1</strain>
    </source>
</reference>
<feature type="region of interest" description="Disordered" evidence="1">
    <location>
        <begin position="281"/>
        <end position="397"/>
    </location>
</feature>
<feature type="compositionally biased region" description="Basic and acidic residues" evidence="1">
    <location>
        <begin position="522"/>
        <end position="532"/>
    </location>
</feature>
<feature type="compositionally biased region" description="Basic and acidic residues" evidence="1">
    <location>
        <begin position="344"/>
        <end position="362"/>
    </location>
</feature>
<dbReference type="AlphaFoldDB" id="A0AAE0MJZ7"/>
<evidence type="ECO:0000313" key="2">
    <source>
        <dbReference type="EMBL" id="KAK3335386.1"/>
    </source>
</evidence>
<accession>A0AAE0MJZ7</accession>
<dbReference type="EMBL" id="JAUEPO010000001">
    <property type="protein sequence ID" value="KAK3335386.1"/>
    <property type="molecule type" value="Genomic_DNA"/>
</dbReference>
<reference evidence="2" key="1">
    <citation type="journal article" date="2023" name="Mol. Phylogenet. Evol.">
        <title>Genome-scale phylogeny and comparative genomics of the fungal order Sordariales.</title>
        <authorList>
            <person name="Hensen N."/>
            <person name="Bonometti L."/>
            <person name="Westerberg I."/>
            <person name="Brannstrom I.O."/>
            <person name="Guillou S."/>
            <person name="Cros-Aarteil S."/>
            <person name="Calhoun S."/>
            <person name="Haridas S."/>
            <person name="Kuo A."/>
            <person name="Mondo S."/>
            <person name="Pangilinan J."/>
            <person name="Riley R."/>
            <person name="LaButti K."/>
            <person name="Andreopoulos B."/>
            <person name="Lipzen A."/>
            <person name="Chen C."/>
            <person name="Yan M."/>
            <person name="Daum C."/>
            <person name="Ng V."/>
            <person name="Clum A."/>
            <person name="Steindorff A."/>
            <person name="Ohm R.A."/>
            <person name="Martin F."/>
            <person name="Silar P."/>
            <person name="Natvig D.O."/>
            <person name="Lalanne C."/>
            <person name="Gautier V."/>
            <person name="Ament-Velasquez S.L."/>
            <person name="Kruys A."/>
            <person name="Hutchinson M.I."/>
            <person name="Powell A.J."/>
            <person name="Barry K."/>
            <person name="Miller A.N."/>
            <person name="Grigoriev I.V."/>
            <person name="Debuchy R."/>
            <person name="Gladieux P."/>
            <person name="Hiltunen Thoren M."/>
            <person name="Johannesson H."/>
        </authorList>
    </citation>
    <scope>NUCLEOTIDE SEQUENCE</scope>
    <source>
        <strain evidence="2">SMH4131-1</strain>
    </source>
</reference>
<sequence>MAAVAPMDLIMKSEPAAIPLKCTLCPKKPNFSDVSHLLTHISSKSHLSYRFKTELRSHSERDAREAIRVYDDWYDTNGIRGLLAERMAAKEQKKSTKSRRSSNAVNKPRTAVKDSGSIKTEPEDYTESTPPIAHWSNASHASIFGHGTRQDYFDHAGYHTPTLKRSQSDYSIPGTPDNMMRRKYERLASETETTESAVPSDLPSEITEFLNDDEDDDDSSKLKGVRYPGMGLFDSANELQKRKRNQRKDVSVLKQMEVTSAQIQSWEWIWAENGKFQRKRDIYDSPSEDDSPERNLNEGDNHKKKRSRRVSSSAASTATAATTKPRQTRSSARLARNSAAPKSRGGDSDDLSLDREENKDISRISGHGHASVESYDVFRDPPQLSPARTDSPLKGSGFELRRRPALQSMSSNIAMVPPPIKVGKNGMHPYFSGRDSGPSTYPTHPPVPGNPYYPNQHALGGGNFNPLCVQTRAGYFNPYGYSSYASDSKPSTASFQPVNTMNPSLGGLSYNSFATPYTSDSPQERGHHDFDI</sequence>
<feature type="region of interest" description="Disordered" evidence="1">
    <location>
        <begin position="513"/>
        <end position="532"/>
    </location>
</feature>
<keyword evidence="3" id="KW-1185">Reference proteome</keyword>
<dbReference type="Proteomes" id="UP001286456">
    <property type="component" value="Unassembled WGS sequence"/>
</dbReference>
<feature type="region of interest" description="Disordered" evidence="1">
    <location>
        <begin position="209"/>
        <end position="231"/>
    </location>
</feature>
<evidence type="ECO:0000256" key="1">
    <source>
        <dbReference type="SAM" id="MobiDB-lite"/>
    </source>
</evidence>
<feature type="compositionally biased region" description="Basic and acidic residues" evidence="1">
    <location>
        <begin position="292"/>
        <end position="301"/>
    </location>
</feature>
<feature type="region of interest" description="Disordered" evidence="1">
    <location>
        <begin position="90"/>
        <end position="132"/>
    </location>
</feature>
<name>A0AAE0MJZ7_9PEZI</name>
<organism evidence="2 3">
    <name type="scientific">Cercophora scortea</name>
    <dbReference type="NCBI Taxonomy" id="314031"/>
    <lineage>
        <taxon>Eukaryota</taxon>
        <taxon>Fungi</taxon>
        <taxon>Dikarya</taxon>
        <taxon>Ascomycota</taxon>
        <taxon>Pezizomycotina</taxon>
        <taxon>Sordariomycetes</taxon>
        <taxon>Sordariomycetidae</taxon>
        <taxon>Sordariales</taxon>
        <taxon>Lasiosphaeriaceae</taxon>
        <taxon>Cercophora</taxon>
    </lineage>
</organism>
<protein>
    <submittedName>
        <fullName evidence="2">Uncharacterized protein</fullName>
    </submittedName>
</protein>
<proteinExistence type="predicted"/>
<gene>
    <name evidence="2" type="ORF">B0T19DRAFT_452411</name>
</gene>
<evidence type="ECO:0000313" key="3">
    <source>
        <dbReference type="Proteomes" id="UP001286456"/>
    </source>
</evidence>
<comment type="caution">
    <text evidence="2">The sequence shown here is derived from an EMBL/GenBank/DDBJ whole genome shotgun (WGS) entry which is preliminary data.</text>
</comment>